<dbReference type="GO" id="GO:0004719">
    <property type="term" value="F:protein-L-isoaspartate (D-aspartate) O-methyltransferase activity"/>
    <property type="evidence" value="ECO:0007669"/>
    <property type="project" value="UniProtKB-EC"/>
</dbReference>
<evidence type="ECO:0000313" key="13">
    <source>
        <dbReference type="Proteomes" id="UP000312512"/>
    </source>
</evidence>
<dbReference type="CDD" id="cd02440">
    <property type="entry name" value="AdoMet_MTases"/>
    <property type="match status" value="1"/>
</dbReference>
<evidence type="ECO:0000256" key="7">
    <source>
        <dbReference type="ARBA" id="ARBA00022679"/>
    </source>
</evidence>
<proteinExistence type="inferred from homology"/>
<dbReference type="InterPro" id="IPR029063">
    <property type="entry name" value="SAM-dependent_MTases_sf"/>
</dbReference>
<dbReference type="GO" id="GO:0005737">
    <property type="term" value="C:cytoplasm"/>
    <property type="evidence" value="ECO:0007669"/>
    <property type="project" value="UniProtKB-SubCell"/>
</dbReference>
<keyword evidence="5" id="KW-0963">Cytoplasm</keyword>
<dbReference type="InterPro" id="IPR000682">
    <property type="entry name" value="PCMT"/>
</dbReference>
<accession>A0A5P9YN44</accession>
<dbReference type="Proteomes" id="UP000312512">
    <property type="component" value="Unassembled WGS sequence"/>
</dbReference>
<dbReference type="SUPFAM" id="SSF53335">
    <property type="entry name" value="S-adenosyl-L-methionine-dependent methyltransferases"/>
    <property type="match status" value="1"/>
</dbReference>
<evidence type="ECO:0000256" key="9">
    <source>
        <dbReference type="ARBA" id="ARBA00030757"/>
    </source>
</evidence>
<dbReference type="EMBL" id="VDLX02000009">
    <property type="protein sequence ID" value="KAB8192539.1"/>
    <property type="molecule type" value="Genomic_DNA"/>
</dbReference>
<evidence type="ECO:0000256" key="4">
    <source>
        <dbReference type="ARBA" id="ARBA00013346"/>
    </source>
</evidence>
<gene>
    <name evidence="12" type="primary">fxlM</name>
    <name evidence="12" type="ORF">FH608_023825</name>
</gene>
<accession>A0A5C4W976</accession>
<evidence type="ECO:0000256" key="2">
    <source>
        <dbReference type="ARBA" id="ARBA00005369"/>
    </source>
</evidence>
<dbReference type="EC" id="2.1.1.77" evidence="3"/>
<dbReference type="Pfam" id="PF01135">
    <property type="entry name" value="PCMT"/>
    <property type="match status" value="1"/>
</dbReference>
<name>A0A5C4W976_9ACTN</name>
<comment type="similarity">
    <text evidence="2">Belongs to the methyltransferase superfamily. L-isoaspartyl/D-aspartyl protein methyltransferase family.</text>
</comment>
<evidence type="ECO:0000313" key="12">
    <source>
        <dbReference type="EMBL" id="KAB8192539.1"/>
    </source>
</evidence>
<keyword evidence="6 12" id="KW-0489">Methyltransferase</keyword>
<evidence type="ECO:0000256" key="3">
    <source>
        <dbReference type="ARBA" id="ARBA00011890"/>
    </source>
</evidence>
<keyword evidence="7 12" id="KW-0808">Transferase</keyword>
<sequence>MAEEREGTARLTPPSSPPTAIIDQLPITTKEEGTQPVTIDNDVQDASALRAAMVRELREQGAIQSERVAAAIATVPRHLFTPGETLETAYAANTAPIVKADANGMTLSSVSAAHLQATMLEQAEIEPGMRVLEVGSGGYNAALLAELVGESGRVTTVDIDPDIVERAGTFLREAGYDHVHVVLADAEQGLAMSAPYDRIIITAGSWDIPPAWIEQLTDTGRIVVPLRFAGVTRWIAFDRDRSGLVSRGYGLCSFVPVQGAGSHTERAVSIDDGVVLRLDDDTLTVDTDALRRALHLPRIARWSGTAFDMPDEVVLFLLTTDPHMTMLHADQRRVDQELLAPSTLRGVPALISGDSFAYRTRRENDQTGGYESGVYAHGPAAEQVAARYVELLRQWVSEYHRRGAASIRYIPMPANAPTLSAGVFAKRHGTVVVTWP</sequence>
<dbReference type="GO" id="GO:0032259">
    <property type="term" value="P:methylation"/>
    <property type="evidence" value="ECO:0007669"/>
    <property type="project" value="UniProtKB-KW"/>
</dbReference>
<dbReference type="InterPro" id="IPR027573">
    <property type="entry name" value="Methyltran_FxLD"/>
</dbReference>
<evidence type="ECO:0000256" key="1">
    <source>
        <dbReference type="ARBA" id="ARBA00004496"/>
    </source>
</evidence>
<comment type="caution">
    <text evidence="12">The sequence shown here is derived from an EMBL/GenBank/DDBJ whole genome shotgun (WGS) entry which is preliminary data.</text>
</comment>
<evidence type="ECO:0000256" key="10">
    <source>
        <dbReference type="ARBA" id="ARBA00031323"/>
    </source>
</evidence>
<evidence type="ECO:0000256" key="11">
    <source>
        <dbReference type="ARBA" id="ARBA00031350"/>
    </source>
</evidence>
<evidence type="ECO:0000256" key="6">
    <source>
        <dbReference type="ARBA" id="ARBA00022603"/>
    </source>
</evidence>
<keyword evidence="8" id="KW-0949">S-adenosyl-L-methionine</keyword>
<dbReference type="PANTHER" id="PTHR11579:SF0">
    <property type="entry name" value="PROTEIN-L-ISOASPARTATE(D-ASPARTATE) O-METHYLTRANSFERASE"/>
    <property type="match status" value="1"/>
</dbReference>
<comment type="subcellular location">
    <subcellularLocation>
        <location evidence="1">Cytoplasm</location>
    </subcellularLocation>
</comment>
<protein>
    <recommendedName>
        <fullName evidence="4">Protein-L-isoaspartate O-methyltransferase</fullName>
        <ecNumber evidence="3">2.1.1.77</ecNumber>
    </recommendedName>
    <alternativeName>
        <fullName evidence="11">L-isoaspartyl protein carboxyl methyltransferase</fullName>
    </alternativeName>
    <alternativeName>
        <fullName evidence="9">Protein L-isoaspartyl methyltransferase</fullName>
    </alternativeName>
    <alternativeName>
        <fullName evidence="10">Protein-beta-aspartate methyltransferase</fullName>
    </alternativeName>
</protein>
<reference evidence="12 13" key="1">
    <citation type="submission" date="2019-10" db="EMBL/GenBank/DDBJ databases">
        <title>Nonomuraea sp. nov., isolated from Phyllanthus amarus.</title>
        <authorList>
            <person name="Klykleung N."/>
            <person name="Tanasupawat S."/>
        </authorList>
    </citation>
    <scope>NUCLEOTIDE SEQUENCE [LARGE SCALE GENOMIC DNA]</scope>
    <source>
        <strain evidence="12 13">PA1-10</strain>
    </source>
</reference>
<dbReference type="OrthoDB" id="4035289at2"/>
<organism evidence="12 13">
    <name type="scientific">Nonomuraea phyllanthi</name>
    <dbReference type="NCBI Taxonomy" id="2219224"/>
    <lineage>
        <taxon>Bacteria</taxon>
        <taxon>Bacillati</taxon>
        <taxon>Actinomycetota</taxon>
        <taxon>Actinomycetes</taxon>
        <taxon>Streptosporangiales</taxon>
        <taxon>Streptosporangiaceae</taxon>
        <taxon>Nonomuraea</taxon>
    </lineage>
</organism>
<dbReference type="NCBIfam" id="TIGR04364">
    <property type="entry name" value="methyltran_FxLD"/>
    <property type="match status" value="1"/>
</dbReference>
<dbReference type="PANTHER" id="PTHR11579">
    <property type="entry name" value="PROTEIN-L-ISOASPARTATE O-METHYLTRANSFERASE"/>
    <property type="match status" value="1"/>
</dbReference>
<evidence type="ECO:0000256" key="5">
    <source>
        <dbReference type="ARBA" id="ARBA00022490"/>
    </source>
</evidence>
<keyword evidence="13" id="KW-1185">Reference proteome</keyword>
<dbReference type="AlphaFoldDB" id="A0A5C4W976"/>
<evidence type="ECO:0000256" key="8">
    <source>
        <dbReference type="ARBA" id="ARBA00022691"/>
    </source>
</evidence>
<dbReference type="Gene3D" id="3.40.50.150">
    <property type="entry name" value="Vaccinia Virus protein VP39"/>
    <property type="match status" value="1"/>
</dbReference>